<protein>
    <submittedName>
        <fullName evidence="1">Uncharacterized protein</fullName>
    </submittedName>
</protein>
<proteinExistence type="predicted"/>
<dbReference type="RefSeq" id="WP_003003558.1">
    <property type="nucleotide sequence ID" value="NZ_GG668630.1"/>
</dbReference>
<dbReference type="HOGENOM" id="CLU_179938_0_0_10"/>
<dbReference type="Proteomes" id="UP000006241">
    <property type="component" value="Unassembled WGS sequence"/>
</dbReference>
<dbReference type="AlphaFoldDB" id="C2G3J4"/>
<reference evidence="1 2" key="1">
    <citation type="submission" date="2009-01" db="EMBL/GenBank/DDBJ databases">
        <authorList>
            <person name="Qin X."/>
            <person name="Bachman B."/>
            <person name="Battles P."/>
            <person name="Bell A."/>
            <person name="Bess C."/>
            <person name="Bickham C."/>
            <person name="Chaboub L."/>
            <person name="Chen D."/>
            <person name="Coyle M."/>
            <person name="Deiros D.R."/>
            <person name="Dinh H."/>
            <person name="Forbes L."/>
            <person name="Fowler G."/>
            <person name="Francisco L."/>
            <person name="Fu Q."/>
            <person name="Gubbala S."/>
            <person name="Hale W."/>
            <person name="Han Y."/>
            <person name="Hemphill L."/>
            <person name="Highlander S.K."/>
            <person name="Hirani K."/>
            <person name="Hogues M."/>
            <person name="Jackson L."/>
            <person name="Jakkamsetti A."/>
            <person name="Javaid M."/>
            <person name="Jiang H."/>
            <person name="Korchina V."/>
            <person name="Kovar C."/>
            <person name="Lara F."/>
            <person name="Lee S."/>
            <person name="Mata R."/>
            <person name="Mathew T."/>
            <person name="Moen C."/>
            <person name="Morales K."/>
            <person name="Munidasa M."/>
            <person name="Nazareth L."/>
            <person name="Ngo R."/>
            <person name="Nguyen L."/>
            <person name="Okwuonu G."/>
            <person name="Ongeri F."/>
            <person name="Patil S."/>
            <person name="Petrosino J."/>
            <person name="Pham C."/>
            <person name="Pham P."/>
            <person name="Pu L.-L."/>
            <person name="Puazo M."/>
            <person name="Raj R."/>
            <person name="Reid J."/>
            <person name="Rouhana J."/>
            <person name="Saada N."/>
            <person name="Shang Y."/>
            <person name="Simmons D."/>
            <person name="Thornton R."/>
            <person name="Warren J."/>
            <person name="Weissenberger G."/>
            <person name="Zhang J."/>
            <person name="Zhang L."/>
            <person name="Zhou C."/>
            <person name="Zhu D."/>
            <person name="Muzny D."/>
            <person name="Worley K."/>
            <person name="Gibbs R."/>
        </authorList>
    </citation>
    <scope>NUCLEOTIDE SEQUENCE [LARGE SCALE GENOMIC DNA]</scope>
    <source>
        <strain evidence="1 2">ATCC 33300</strain>
    </source>
</reference>
<sequence length="91" mass="10367">MAGKGILLTAENNLLIISRRLVVGDSRMQEVALILQMNQGEQKFEPVLGANLIQYSKTKVKNFDIESRVKIHLALDDKQYDQIKQQIKDNV</sequence>
<organism evidence="1 2">
    <name type="scientific">Sphingobacterium spiritivorum ATCC 33300</name>
    <dbReference type="NCBI Taxonomy" id="525372"/>
    <lineage>
        <taxon>Bacteria</taxon>
        <taxon>Pseudomonadati</taxon>
        <taxon>Bacteroidota</taxon>
        <taxon>Sphingobacteriia</taxon>
        <taxon>Sphingobacteriales</taxon>
        <taxon>Sphingobacteriaceae</taxon>
        <taxon>Sphingobacterium</taxon>
    </lineage>
</organism>
<comment type="caution">
    <text evidence="1">The sequence shown here is derived from an EMBL/GenBank/DDBJ whole genome shotgun (WGS) entry which is preliminary data.</text>
</comment>
<evidence type="ECO:0000313" key="1">
    <source>
        <dbReference type="EMBL" id="EEI90199.1"/>
    </source>
</evidence>
<gene>
    <name evidence="1" type="ORF">HMPREF0765_4150</name>
</gene>
<name>C2G3J4_SPHSI</name>
<dbReference type="EMBL" id="ACHB01000092">
    <property type="protein sequence ID" value="EEI90199.1"/>
    <property type="molecule type" value="Genomic_DNA"/>
</dbReference>
<evidence type="ECO:0000313" key="2">
    <source>
        <dbReference type="Proteomes" id="UP000006241"/>
    </source>
</evidence>
<accession>C2G3J4</accession>